<evidence type="ECO:0000313" key="8">
    <source>
        <dbReference type="EMBL" id="OCF25565.1"/>
    </source>
</evidence>
<feature type="region of interest" description="Disordered" evidence="6">
    <location>
        <begin position="244"/>
        <end position="295"/>
    </location>
</feature>
<feature type="compositionally biased region" description="Polar residues" evidence="6">
    <location>
        <begin position="259"/>
        <end position="295"/>
    </location>
</feature>
<feature type="domain" description="Zn(2)-C6 fungal-type" evidence="7">
    <location>
        <begin position="48"/>
        <end position="78"/>
    </location>
</feature>
<feature type="compositionally biased region" description="Basic and acidic residues" evidence="6">
    <location>
        <begin position="8"/>
        <end position="21"/>
    </location>
</feature>
<accession>A0A1B9G3F4</accession>
<dbReference type="GO" id="GO:0006351">
    <property type="term" value="P:DNA-templated transcription"/>
    <property type="evidence" value="ECO:0007669"/>
    <property type="project" value="InterPro"/>
</dbReference>
<evidence type="ECO:0000256" key="2">
    <source>
        <dbReference type="ARBA" id="ARBA00022723"/>
    </source>
</evidence>
<dbReference type="KEGG" id="kbi:30209784"/>
<dbReference type="Pfam" id="PF00172">
    <property type="entry name" value="Zn_clus"/>
    <property type="match status" value="1"/>
</dbReference>
<dbReference type="CDD" id="cd00067">
    <property type="entry name" value="GAL4"/>
    <property type="match status" value="1"/>
</dbReference>
<dbReference type="GO" id="GO:0005634">
    <property type="term" value="C:nucleus"/>
    <property type="evidence" value="ECO:0007669"/>
    <property type="project" value="UniProtKB-SubCell"/>
</dbReference>
<evidence type="ECO:0000256" key="3">
    <source>
        <dbReference type="ARBA" id="ARBA00023015"/>
    </source>
</evidence>
<dbReference type="GO" id="GO:0008270">
    <property type="term" value="F:zinc ion binding"/>
    <property type="evidence" value="ECO:0007669"/>
    <property type="project" value="InterPro"/>
</dbReference>
<dbReference type="PANTHER" id="PTHR47338">
    <property type="entry name" value="ZN(II)2CYS6 TRANSCRIPTION FACTOR (EUROFUNG)-RELATED"/>
    <property type="match status" value="1"/>
</dbReference>
<proteinExistence type="predicted"/>
<dbReference type="EMBL" id="KI894021">
    <property type="protein sequence ID" value="OCF25565.1"/>
    <property type="molecule type" value="Genomic_DNA"/>
</dbReference>
<evidence type="ECO:0000313" key="10">
    <source>
        <dbReference type="Proteomes" id="UP000092730"/>
    </source>
</evidence>
<reference evidence="8" key="1">
    <citation type="submission" date="2013-07" db="EMBL/GenBank/DDBJ databases">
        <title>The Genome Sequence of Cryptococcus bestiolae CBS10118.</title>
        <authorList>
            <consortium name="The Broad Institute Genome Sequencing Platform"/>
            <person name="Cuomo C."/>
            <person name="Litvintseva A."/>
            <person name="Chen Y."/>
            <person name="Heitman J."/>
            <person name="Sun S."/>
            <person name="Springer D."/>
            <person name="Dromer F."/>
            <person name="Young S.K."/>
            <person name="Zeng Q."/>
            <person name="Gargeya S."/>
            <person name="Fitzgerald M."/>
            <person name="Abouelleil A."/>
            <person name="Alvarado L."/>
            <person name="Berlin A.M."/>
            <person name="Chapman S.B."/>
            <person name="Dewar J."/>
            <person name="Goldberg J."/>
            <person name="Griggs A."/>
            <person name="Gujja S."/>
            <person name="Hansen M."/>
            <person name="Howarth C."/>
            <person name="Imamovic A."/>
            <person name="Larimer J."/>
            <person name="McCowan C."/>
            <person name="Murphy C."/>
            <person name="Pearson M."/>
            <person name="Priest M."/>
            <person name="Roberts A."/>
            <person name="Saif S."/>
            <person name="Shea T."/>
            <person name="Sykes S."/>
            <person name="Wortman J."/>
            <person name="Nusbaum C."/>
            <person name="Birren B."/>
        </authorList>
    </citation>
    <scope>NUCLEOTIDE SEQUENCE [LARGE SCALE GENOMIC DNA]</scope>
    <source>
        <strain evidence="8">CBS 10118</strain>
    </source>
</reference>
<reference evidence="9" key="2">
    <citation type="submission" date="2013-07" db="EMBL/GenBank/DDBJ databases">
        <authorList>
            <consortium name="The Broad Institute Genome Sequencing Platform"/>
            <person name="Cuomo C."/>
            <person name="Litvintseva A."/>
            <person name="Chen Y."/>
            <person name="Heitman J."/>
            <person name="Sun S."/>
            <person name="Springer D."/>
            <person name="Dromer F."/>
            <person name="Young S.K."/>
            <person name="Zeng Q."/>
            <person name="Gargeya S."/>
            <person name="Fitzgerald M."/>
            <person name="Abouelleil A."/>
            <person name="Alvarado L."/>
            <person name="Berlin A.M."/>
            <person name="Chapman S.B."/>
            <person name="Dewar J."/>
            <person name="Goldberg J."/>
            <person name="Griggs A."/>
            <person name="Gujja S."/>
            <person name="Hansen M."/>
            <person name="Howarth C."/>
            <person name="Imamovic A."/>
            <person name="Larimer J."/>
            <person name="McCowan C."/>
            <person name="Murphy C."/>
            <person name="Pearson M."/>
            <person name="Priest M."/>
            <person name="Roberts A."/>
            <person name="Saif S."/>
            <person name="Shea T."/>
            <person name="Sykes S."/>
            <person name="Wortman J."/>
            <person name="Nusbaum C."/>
            <person name="Birren B."/>
        </authorList>
    </citation>
    <scope>NUCLEOTIDE SEQUENCE</scope>
    <source>
        <strain evidence="9">CBS 10118</strain>
    </source>
</reference>
<keyword evidence="10" id="KW-1185">Reference proteome</keyword>
<dbReference type="GO" id="GO:0000981">
    <property type="term" value="F:DNA-binding transcription factor activity, RNA polymerase II-specific"/>
    <property type="evidence" value="ECO:0007669"/>
    <property type="project" value="InterPro"/>
</dbReference>
<evidence type="ECO:0000256" key="5">
    <source>
        <dbReference type="ARBA" id="ARBA00023242"/>
    </source>
</evidence>
<dbReference type="CDD" id="cd12148">
    <property type="entry name" value="fungal_TF_MHR"/>
    <property type="match status" value="1"/>
</dbReference>
<reference evidence="9" key="4">
    <citation type="submission" date="2024-02" db="EMBL/GenBank/DDBJ databases">
        <title>Comparative genomics of Cryptococcus and Kwoniella reveals pathogenesis evolution and contrasting modes of karyotype evolution via chromosome fusion or intercentromeric recombination.</title>
        <authorList>
            <person name="Coelho M.A."/>
            <person name="David-Palma M."/>
            <person name="Shea T."/>
            <person name="Bowers K."/>
            <person name="McGinley-Smith S."/>
            <person name="Mohammad A.W."/>
            <person name="Gnirke A."/>
            <person name="Yurkov A.M."/>
            <person name="Nowrousian M."/>
            <person name="Sun S."/>
            <person name="Cuomo C.A."/>
            <person name="Heitman J."/>
        </authorList>
    </citation>
    <scope>NUCLEOTIDE SEQUENCE</scope>
    <source>
        <strain evidence="9">CBS 10118</strain>
    </source>
</reference>
<dbReference type="RefSeq" id="XP_019046635.1">
    <property type="nucleotide sequence ID" value="XM_019192005.1"/>
</dbReference>
<dbReference type="SUPFAM" id="SSF57701">
    <property type="entry name" value="Zn2/Cys6 DNA-binding domain"/>
    <property type="match status" value="1"/>
</dbReference>
<protein>
    <recommendedName>
        <fullName evidence="7">Zn(2)-C6 fungal-type domain-containing protein</fullName>
    </recommendedName>
</protein>
<dbReference type="STRING" id="1296100.A0A1B9G3F4"/>
<dbReference type="OrthoDB" id="2309723at2759"/>
<dbReference type="VEuPathDB" id="FungiDB:I302_05385"/>
<dbReference type="InterPro" id="IPR001138">
    <property type="entry name" value="Zn2Cys6_DnaBD"/>
</dbReference>
<comment type="subcellular location">
    <subcellularLocation>
        <location evidence="1">Nucleus</location>
    </subcellularLocation>
</comment>
<evidence type="ECO:0000256" key="4">
    <source>
        <dbReference type="ARBA" id="ARBA00023163"/>
    </source>
</evidence>
<evidence type="ECO:0000313" key="9">
    <source>
        <dbReference type="EMBL" id="WVW84231.1"/>
    </source>
</evidence>
<dbReference type="Proteomes" id="UP000092730">
    <property type="component" value="Chromosome 4"/>
</dbReference>
<keyword evidence="4" id="KW-0804">Transcription</keyword>
<dbReference type="Gene3D" id="4.10.240.10">
    <property type="entry name" value="Zn(2)-C6 fungal-type DNA-binding domain"/>
    <property type="match status" value="1"/>
</dbReference>
<dbReference type="SMART" id="SM00906">
    <property type="entry name" value="Fungal_trans"/>
    <property type="match status" value="1"/>
</dbReference>
<reference evidence="8" key="3">
    <citation type="submission" date="2014-01" db="EMBL/GenBank/DDBJ databases">
        <title>Evolution of pathogenesis and genome organization in the Tremellales.</title>
        <authorList>
            <person name="Cuomo C."/>
            <person name="Litvintseva A."/>
            <person name="Heitman J."/>
            <person name="Chen Y."/>
            <person name="Sun S."/>
            <person name="Springer D."/>
            <person name="Dromer F."/>
            <person name="Young S."/>
            <person name="Zeng Q."/>
            <person name="Chapman S."/>
            <person name="Gujja S."/>
            <person name="Saif S."/>
            <person name="Birren B."/>
        </authorList>
    </citation>
    <scope>NUCLEOTIDE SEQUENCE</scope>
    <source>
        <strain evidence="8">CBS 10118</strain>
    </source>
</reference>
<dbReference type="InterPro" id="IPR036864">
    <property type="entry name" value="Zn2-C6_fun-type_DNA-bd_sf"/>
</dbReference>
<evidence type="ECO:0000259" key="7">
    <source>
        <dbReference type="PROSITE" id="PS50048"/>
    </source>
</evidence>
<dbReference type="PANTHER" id="PTHR47338:SF29">
    <property type="entry name" value="ZN(2)-C6 FUNGAL-TYPE DOMAIN-CONTAINING PROTEIN"/>
    <property type="match status" value="1"/>
</dbReference>
<name>A0A1B9G3F4_9TREE</name>
<evidence type="ECO:0000256" key="1">
    <source>
        <dbReference type="ARBA" id="ARBA00004123"/>
    </source>
</evidence>
<gene>
    <name evidence="8" type="ORF">I302_05385</name>
    <name evidence="9" type="ORF">I302_106261</name>
</gene>
<dbReference type="AlphaFoldDB" id="A0A1B9G3F4"/>
<dbReference type="PROSITE" id="PS50048">
    <property type="entry name" value="ZN2_CY6_FUNGAL_2"/>
    <property type="match status" value="1"/>
</dbReference>
<keyword evidence="3" id="KW-0805">Transcription regulation</keyword>
<keyword evidence="2" id="KW-0479">Metal-binding</keyword>
<evidence type="ECO:0000256" key="6">
    <source>
        <dbReference type="SAM" id="MobiDB-lite"/>
    </source>
</evidence>
<dbReference type="GO" id="GO:0003677">
    <property type="term" value="F:DNA binding"/>
    <property type="evidence" value="ECO:0007669"/>
    <property type="project" value="InterPro"/>
</dbReference>
<dbReference type="InterPro" id="IPR007219">
    <property type="entry name" value="XnlR_reg_dom"/>
</dbReference>
<sequence length="872" mass="96565">MPPIAGSHKHEHDHVHHQRDENDETAKIGYHQHGRRRAPGQPLRRGDACLMCRAKKLKCSAQKPMCDQCAKRKDRCVYDAVRPASRVEKLEKKLAEMDEQDFREAVIRRAAASGLGPIDFDNLLGQIPLSSSSSTVGQDNGIPNFAGYNLLGFQQPQLPTGHAETPSPNAVDQLLNPDSDQLVDINDMPLSAWPWPSSATNSFFHLNQVNHQPVFPSNQLPTTQIHQGNLPWQMLGSSDNISFLNPSDSPPVNGLFDTSIPSTANGSAASSRAPSHDSTASPTPPNLINHSSSPATGVNGLNINLPLGHSPLTPVDAMSPLKPLGLVPNLNQTHPGILSNDNMGSNWLEALSSKTVIPPNFGITDTSEVVRSVMQVKKSVRSEAKAIRAKELSEGARDYLLDLFFGTDTPRPLYGSEMFSEEEFRSRLALPEKQRPHPCLVFSMCTIAATESYVPSIRKLAEPLFKIASSKLEISIRKQDRLVDAIRASKNLSKWLFTQGRVHEGFQFSCKTIALCVACGLHRIPSSIFNPELQAAYEGKPKYLLDPPTSQWELAERIHAFWSAWGNDKGGCITHGWPSTLRDEEIITPLPRSREDYFSDILHSEPDMTLRDLYDLPYRDNPIPPKSIFCFIIAAETLIYRSMTLLDQPPESLASSFRSMGLFGTSQKFTPREHYPTAYKEIMETSIWLESHIPEEWTAKFILNHTWAEPDIPIVALCLKTARMHLHPLDNEIDRSVGLGLAFECAGLIKTLQTYYERVVTSPNPPSSPTQFGAGTDTPPATFAGINSQIPDNKSSGRHRGGISGPYGMSPCYGVVVKLIDGSRILEKLGQVEESKKCMNQVEVIIDGFRKLSQHCKIIGAYVEKLEKLSEE</sequence>
<dbReference type="SMART" id="SM00066">
    <property type="entry name" value="GAL4"/>
    <property type="match status" value="1"/>
</dbReference>
<dbReference type="EMBL" id="CP144544">
    <property type="protein sequence ID" value="WVW84231.1"/>
    <property type="molecule type" value="Genomic_DNA"/>
</dbReference>
<feature type="region of interest" description="Disordered" evidence="6">
    <location>
        <begin position="1"/>
        <end position="21"/>
    </location>
</feature>
<dbReference type="Pfam" id="PF04082">
    <property type="entry name" value="Fungal_trans"/>
    <property type="match status" value="1"/>
</dbReference>
<dbReference type="PROSITE" id="PS00463">
    <property type="entry name" value="ZN2_CY6_FUNGAL_1"/>
    <property type="match status" value="1"/>
</dbReference>
<keyword evidence="5" id="KW-0539">Nucleus</keyword>
<dbReference type="GeneID" id="30209784"/>
<organism evidence="8">
    <name type="scientific">Kwoniella bestiolae CBS 10118</name>
    <dbReference type="NCBI Taxonomy" id="1296100"/>
    <lineage>
        <taxon>Eukaryota</taxon>
        <taxon>Fungi</taxon>
        <taxon>Dikarya</taxon>
        <taxon>Basidiomycota</taxon>
        <taxon>Agaricomycotina</taxon>
        <taxon>Tremellomycetes</taxon>
        <taxon>Tremellales</taxon>
        <taxon>Cryptococcaceae</taxon>
        <taxon>Kwoniella</taxon>
    </lineage>
</organism>
<dbReference type="InterPro" id="IPR050815">
    <property type="entry name" value="TF_fung"/>
</dbReference>